<reference evidence="2" key="1">
    <citation type="submission" date="2016-04" db="EMBL/GenBank/DDBJ databases">
        <authorList>
            <person name="Evans L.H."/>
            <person name="Alamgir A."/>
            <person name="Owens N."/>
            <person name="Weber N.D."/>
            <person name="Virtaneva K."/>
            <person name="Barbian K."/>
            <person name="Babar A."/>
            <person name="Rosenke K."/>
        </authorList>
    </citation>
    <scope>NUCLEOTIDE SEQUENCE</scope>
    <source>
        <strain evidence="2">86</strain>
    </source>
</reference>
<dbReference type="SUPFAM" id="SSF52540">
    <property type="entry name" value="P-loop containing nucleoside triphosphate hydrolases"/>
    <property type="match status" value="1"/>
</dbReference>
<gene>
    <name evidence="2" type="ORF">KL86CLO1_11107</name>
</gene>
<protein>
    <recommendedName>
        <fullName evidence="1">Zona occludens toxin N-terminal domain-containing protein</fullName>
    </recommendedName>
</protein>
<dbReference type="AlphaFoldDB" id="A0A212JHK8"/>
<evidence type="ECO:0000313" key="2">
    <source>
        <dbReference type="EMBL" id="SBV98936.1"/>
    </source>
</evidence>
<name>A0A212JHK8_9FIRM</name>
<dbReference type="Pfam" id="PF05707">
    <property type="entry name" value="Zot"/>
    <property type="match status" value="1"/>
</dbReference>
<organism evidence="2">
    <name type="scientific">uncultured Eubacteriales bacterium</name>
    <dbReference type="NCBI Taxonomy" id="172733"/>
    <lineage>
        <taxon>Bacteria</taxon>
        <taxon>Bacillati</taxon>
        <taxon>Bacillota</taxon>
        <taxon>Clostridia</taxon>
        <taxon>Eubacteriales</taxon>
        <taxon>environmental samples</taxon>
    </lineage>
</organism>
<dbReference type="InterPro" id="IPR008900">
    <property type="entry name" value="Zot_N"/>
</dbReference>
<proteinExistence type="predicted"/>
<dbReference type="InterPro" id="IPR027417">
    <property type="entry name" value="P-loop_NTPase"/>
</dbReference>
<dbReference type="EMBL" id="FLUN01000001">
    <property type="protein sequence ID" value="SBV98936.1"/>
    <property type="molecule type" value="Genomic_DNA"/>
</dbReference>
<feature type="domain" description="Zona occludens toxin N-terminal" evidence="1">
    <location>
        <begin position="81"/>
        <end position="167"/>
    </location>
</feature>
<dbReference type="Gene3D" id="3.40.50.300">
    <property type="entry name" value="P-loop containing nucleotide triphosphate hydrolases"/>
    <property type="match status" value="1"/>
</dbReference>
<accession>A0A212JHK8</accession>
<evidence type="ECO:0000259" key="1">
    <source>
        <dbReference type="Pfam" id="PF05707"/>
    </source>
</evidence>
<sequence length="236" mass="27226">MPLLIFICACLAFFFAFDRLTRRYINPYRLYLVFGKKGSGKSTYLVKLAVRYIKKKWTVYTNMTDLNIPGARIINIVDLGDFVPCSDSVLLLDEVGMIWDSRNFKNFKPSVRDFFKLQRHYHCIVYMASQTFDVDKKIRDLCDGMFLHLNVARVLSLGKRITKKITLTEATAEGESRIAESLAFCPFWNWTLTLIPKYSKFFDSHVIPAMPELPYKEVPLSMFPIGVTQGSDEEVA</sequence>